<evidence type="ECO:0000256" key="1">
    <source>
        <dbReference type="SAM" id="SignalP"/>
    </source>
</evidence>
<gene>
    <name evidence="2" type="ORF">X975_05330</name>
</gene>
<accession>A0A087UCW2</accession>
<feature type="signal peptide" evidence="1">
    <location>
        <begin position="1"/>
        <end position="20"/>
    </location>
</feature>
<evidence type="ECO:0000313" key="2">
    <source>
        <dbReference type="EMBL" id="KFM75201.1"/>
    </source>
</evidence>
<dbReference type="Proteomes" id="UP000054359">
    <property type="component" value="Unassembled WGS sequence"/>
</dbReference>
<keyword evidence="1" id="KW-0732">Signal</keyword>
<feature type="chain" id="PRO_5001830389" description="27 kDa hemolymph protein" evidence="1">
    <location>
        <begin position="21"/>
        <end position="213"/>
    </location>
</feature>
<evidence type="ECO:0008006" key="4">
    <source>
        <dbReference type="Google" id="ProtNLM"/>
    </source>
</evidence>
<evidence type="ECO:0000313" key="3">
    <source>
        <dbReference type="Proteomes" id="UP000054359"/>
    </source>
</evidence>
<reference evidence="2 3" key="1">
    <citation type="submission" date="2013-11" db="EMBL/GenBank/DDBJ databases">
        <title>Genome sequencing of Stegodyphus mimosarum.</title>
        <authorList>
            <person name="Bechsgaard J."/>
        </authorList>
    </citation>
    <scope>NUCLEOTIDE SEQUENCE [LARGE SCALE GENOMIC DNA]</scope>
</reference>
<organism evidence="2 3">
    <name type="scientific">Stegodyphus mimosarum</name>
    <name type="common">African social velvet spider</name>
    <dbReference type="NCBI Taxonomy" id="407821"/>
    <lineage>
        <taxon>Eukaryota</taxon>
        <taxon>Metazoa</taxon>
        <taxon>Ecdysozoa</taxon>
        <taxon>Arthropoda</taxon>
        <taxon>Chelicerata</taxon>
        <taxon>Arachnida</taxon>
        <taxon>Araneae</taxon>
        <taxon>Araneomorphae</taxon>
        <taxon>Entelegynae</taxon>
        <taxon>Eresoidea</taxon>
        <taxon>Eresidae</taxon>
        <taxon>Stegodyphus</taxon>
    </lineage>
</organism>
<feature type="non-terminal residue" evidence="2">
    <location>
        <position position="213"/>
    </location>
</feature>
<dbReference type="AlphaFoldDB" id="A0A087UCW2"/>
<dbReference type="EMBL" id="KK119261">
    <property type="protein sequence ID" value="KFM75201.1"/>
    <property type="molecule type" value="Genomic_DNA"/>
</dbReference>
<sequence>MHCVLFLLITAAIFIDSFDATLDSVLEEMKSPLNISPKQVSEMANNSSEGFAQAMDYVSGGIINISAILVNNTRKFPFNFSAEITANPAVDIVRADGCRKTLLDKLERNCLDKFERFVMQSQSIVDDTQKTRKICCAIADYEKCSLRAYSQTNCGADKEEVQNHIKAVTTFMTFFVSHRSCTEFRGQCAMVSSSRAITVSWIALLPIGLMLIY</sequence>
<keyword evidence="3" id="KW-1185">Reference proteome</keyword>
<proteinExistence type="predicted"/>
<name>A0A087UCW2_STEMI</name>
<protein>
    <recommendedName>
        <fullName evidence="4">27 kDa hemolymph protein</fullName>
    </recommendedName>
</protein>
<dbReference type="OrthoDB" id="10301637at2759"/>